<dbReference type="EMBL" id="UINC01058907">
    <property type="protein sequence ID" value="SVB81705.1"/>
    <property type="molecule type" value="Genomic_DNA"/>
</dbReference>
<sequence>MNEVTTGLAIENMRSAGDGLMLDVVMPRWSGVLREEVHWGGEVLIDGDLTVAPEGRLVVFCKAEVKVAGSDRLQTGLDPERTEIHV</sequence>
<feature type="non-terminal residue" evidence="1">
    <location>
        <position position="86"/>
    </location>
</feature>
<reference evidence="1" key="1">
    <citation type="submission" date="2018-05" db="EMBL/GenBank/DDBJ databases">
        <authorList>
            <person name="Lanie J.A."/>
            <person name="Ng W.-L."/>
            <person name="Kazmierczak K.M."/>
            <person name="Andrzejewski T.M."/>
            <person name="Davidsen T.M."/>
            <person name="Wayne K.J."/>
            <person name="Tettelin H."/>
            <person name="Glass J.I."/>
            <person name="Rusch D."/>
            <person name="Podicherti R."/>
            <person name="Tsui H.-C.T."/>
            <person name="Winkler M.E."/>
        </authorList>
    </citation>
    <scope>NUCLEOTIDE SEQUENCE</scope>
</reference>
<name>A0A382H3K3_9ZZZZ</name>
<dbReference type="AlphaFoldDB" id="A0A382H3K3"/>
<evidence type="ECO:0000313" key="1">
    <source>
        <dbReference type="EMBL" id="SVB81705.1"/>
    </source>
</evidence>
<organism evidence="1">
    <name type="scientific">marine metagenome</name>
    <dbReference type="NCBI Taxonomy" id="408172"/>
    <lineage>
        <taxon>unclassified sequences</taxon>
        <taxon>metagenomes</taxon>
        <taxon>ecological metagenomes</taxon>
    </lineage>
</organism>
<protein>
    <submittedName>
        <fullName evidence="1">Uncharacterized protein</fullName>
    </submittedName>
</protein>
<accession>A0A382H3K3</accession>
<gene>
    <name evidence="1" type="ORF">METZ01_LOCUS234559</name>
</gene>
<proteinExistence type="predicted"/>